<name>A0A0M6YAB6_9HYPH</name>
<proteinExistence type="predicted"/>
<dbReference type="AlphaFoldDB" id="A0A0M6YAB6"/>
<gene>
    <name evidence="2" type="ORF">LAL4801_05123</name>
</gene>
<dbReference type="PROSITE" id="PS00141">
    <property type="entry name" value="ASP_PROTEASE"/>
    <property type="match status" value="1"/>
</dbReference>
<dbReference type="NCBIfam" id="TIGR01414">
    <property type="entry name" value="autotrans_barl"/>
    <property type="match status" value="1"/>
</dbReference>
<evidence type="ECO:0000259" key="1">
    <source>
        <dbReference type="PROSITE" id="PS51208"/>
    </source>
</evidence>
<dbReference type="GO" id="GO:0019867">
    <property type="term" value="C:outer membrane"/>
    <property type="evidence" value="ECO:0007669"/>
    <property type="project" value="InterPro"/>
</dbReference>
<dbReference type="SUPFAM" id="SSF51126">
    <property type="entry name" value="Pectin lyase-like"/>
    <property type="match status" value="1"/>
</dbReference>
<keyword evidence="3" id="KW-1185">Reference proteome</keyword>
<dbReference type="GO" id="GO:0004190">
    <property type="term" value="F:aspartic-type endopeptidase activity"/>
    <property type="evidence" value="ECO:0007669"/>
    <property type="project" value="InterPro"/>
</dbReference>
<dbReference type="EMBL" id="CXST01000004">
    <property type="protein sequence ID" value="CTQ46664.1"/>
    <property type="molecule type" value="Genomic_DNA"/>
</dbReference>
<organism evidence="2 3">
    <name type="scientific">Roseibium aggregatum</name>
    <dbReference type="NCBI Taxonomy" id="187304"/>
    <lineage>
        <taxon>Bacteria</taxon>
        <taxon>Pseudomonadati</taxon>
        <taxon>Pseudomonadota</taxon>
        <taxon>Alphaproteobacteria</taxon>
        <taxon>Hyphomicrobiales</taxon>
        <taxon>Stappiaceae</taxon>
        <taxon>Roseibium</taxon>
    </lineage>
</organism>
<dbReference type="InterPro" id="IPR005546">
    <property type="entry name" value="Autotransporte_beta"/>
</dbReference>
<evidence type="ECO:0000313" key="2">
    <source>
        <dbReference type="EMBL" id="CTQ46664.1"/>
    </source>
</evidence>
<dbReference type="EC" id="3.4.21.-" evidence="2"/>
<dbReference type="InterPro" id="IPR006315">
    <property type="entry name" value="OM_autotransptr_brl_dom"/>
</dbReference>
<dbReference type="InterPro" id="IPR011050">
    <property type="entry name" value="Pectin_lyase_fold/virulence"/>
</dbReference>
<dbReference type="Proteomes" id="UP000048926">
    <property type="component" value="Unassembled WGS sequence"/>
</dbReference>
<dbReference type="InterPro" id="IPR001969">
    <property type="entry name" value="Aspartic_peptidase_AS"/>
</dbReference>
<feature type="domain" description="Autotransporter" evidence="1">
    <location>
        <begin position="405"/>
        <end position="500"/>
    </location>
</feature>
<protein>
    <submittedName>
        <fullName evidence="2">Extracellular serine protease</fullName>
        <ecNumber evidence="2">3.4.21.-</ecNumber>
    </submittedName>
</protein>
<dbReference type="SUPFAM" id="SSF103515">
    <property type="entry name" value="Autotransporter"/>
    <property type="match status" value="1"/>
</dbReference>
<evidence type="ECO:0000313" key="3">
    <source>
        <dbReference type="Proteomes" id="UP000048926"/>
    </source>
</evidence>
<sequence length="500" mass="49181">MASDLVVTNTGSITGGNGGAAGTTNEGIAGQAGVGGAGVSGSSLTIYNSGTIAGGLSGDGATRADAISFTGGTNTLELQAGSNILGNVSAFSSADTLRLGGGTNSSFNVSQIGASAQYQGFGIFQKTGGSTWTLTGSNTAAQSWTLGAGTLSVNGTIANASVTVSGGELGGSGTVGSVVVQSGGTFAPGNSIGTTTVSGDVNFASGSVYEVEVNDGGTTAGTNNDLISATGTATLDSGASVTVLAENGTDNGSSYAAVSTYTILTATGGITGTFGFLSENFAFLDGALSYDTLNVYLTLTRNDTSLTSVAQSLNQTKTASAIEDFGTGSSLYGAVISQSASGARAAFDDLSGEIHASLSTVVIEDARLLRNAAYDRSRAVRTQMGAVDLEPGGTTAQTATYGDSFSAADNALWMTAIGGFGDWSSTGNTASLSSSSGGFLAGADGVLGDAVHLGLMAGYQRANVDVKARSSTSKVDSYLFGAYGSISVNALALRFGGSYS</sequence>
<keyword evidence="2" id="KW-0378">Hydrolase</keyword>
<dbReference type="Pfam" id="PF03797">
    <property type="entry name" value="Autotransporter"/>
    <property type="match status" value="1"/>
</dbReference>
<dbReference type="PROSITE" id="PS51208">
    <property type="entry name" value="AUTOTRANSPORTER"/>
    <property type="match status" value="1"/>
</dbReference>
<reference evidence="3" key="1">
    <citation type="submission" date="2015-07" db="EMBL/GenBank/DDBJ databases">
        <authorList>
            <person name="Rodrigo-Torres Lidia"/>
            <person name="Arahal R.David."/>
        </authorList>
    </citation>
    <scope>NUCLEOTIDE SEQUENCE [LARGE SCALE GENOMIC DNA]</scope>
    <source>
        <strain evidence="3">CECT 4801</strain>
    </source>
</reference>
<keyword evidence="2" id="KW-0645">Protease</keyword>
<accession>A0A0M6YAB6</accession>
<dbReference type="Gene3D" id="2.40.128.130">
    <property type="entry name" value="Autotransporter beta-domain"/>
    <property type="match status" value="1"/>
</dbReference>
<dbReference type="GO" id="GO:0006508">
    <property type="term" value="P:proteolysis"/>
    <property type="evidence" value="ECO:0007669"/>
    <property type="project" value="UniProtKB-KW"/>
</dbReference>
<dbReference type="InterPro" id="IPR036709">
    <property type="entry name" value="Autotransporte_beta_dom_sf"/>
</dbReference>